<feature type="transmembrane region" description="Helical" evidence="6">
    <location>
        <begin position="38"/>
        <end position="57"/>
    </location>
</feature>
<proteinExistence type="predicted"/>
<evidence type="ECO:0000256" key="2">
    <source>
        <dbReference type="ARBA" id="ARBA00022475"/>
    </source>
</evidence>
<feature type="transmembrane region" description="Helical" evidence="6">
    <location>
        <begin position="163"/>
        <end position="182"/>
    </location>
</feature>
<dbReference type="RefSeq" id="WP_188338091.1">
    <property type="nucleotide sequence ID" value="NZ_CP061281.1"/>
</dbReference>
<name>A0A7H1B9J1_9ACTN</name>
<evidence type="ECO:0000313" key="8">
    <source>
        <dbReference type="Proteomes" id="UP000516428"/>
    </source>
</evidence>
<feature type="transmembrane region" description="Helical" evidence="6">
    <location>
        <begin position="194"/>
        <end position="219"/>
    </location>
</feature>
<reference evidence="7 8" key="1">
    <citation type="submission" date="2020-09" db="EMBL/GenBank/DDBJ databases">
        <title>A novel species.</title>
        <authorList>
            <person name="Gao J."/>
        </authorList>
    </citation>
    <scope>NUCLEOTIDE SEQUENCE [LARGE SCALE GENOMIC DNA]</scope>
    <source>
        <strain evidence="7 8">CRXT-Y-14</strain>
    </source>
</reference>
<evidence type="ECO:0000256" key="6">
    <source>
        <dbReference type="SAM" id="Phobius"/>
    </source>
</evidence>
<dbReference type="Pfam" id="PF03631">
    <property type="entry name" value="Virul_fac_BrkB"/>
    <property type="match status" value="1"/>
</dbReference>
<dbReference type="EMBL" id="CP061281">
    <property type="protein sequence ID" value="QNS05396.1"/>
    <property type="molecule type" value="Genomic_DNA"/>
</dbReference>
<dbReference type="KEGG" id="sxn:IAG42_18540"/>
<dbReference type="Proteomes" id="UP000516428">
    <property type="component" value="Chromosome"/>
</dbReference>
<keyword evidence="4 6" id="KW-1133">Transmembrane helix</keyword>
<evidence type="ECO:0000256" key="5">
    <source>
        <dbReference type="ARBA" id="ARBA00023136"/>
    </source>
</evidence>
<keyword evidence="8" id="KW-1185">Reference proteome</keyword>
<evidence type="ECO:0000256" key="4">
    <source>
        <dbReference type="ARBA" id="ARBA00022989"/>
    </source>
</evidence>
<gene>
    <name evidence="7" type="ORF">IAG42_18540</name>
</gene>
<evidence type="ECO:0000256" key="3">
    <source>
        <dbReference type="ARBA" id="ARBA00022692"/>
    </source>
</evidence>
<comment type="subcellular location">
    <subcellularLocation>
        <location evidence="1">Cell membrane</location>
        <topology evidence="1">Multi-pass membrane protein</topology>
    </subcellularLocation>
</comment>
<accession>A0A7H1B9J1</accession>
<organism evidence="7 8">
    <name type="scientific">Streptomyces xanthii</name>
    <dbReference type="NCBI Taxonomy" id="2768069"/>
    <lineage>
        <taxon>Bacteria</taxon>
        <taxon>Bacillati</taxon>
        <taxon>Actinomycetota</taxon>
        <taxon>Actinomycetes</taxon>
        <taxon>Kitasatosporales</taxon>
        <taxon>Streptomycetaceae</taxon>
        <taxon>Streptomyces</taxon>
    </lineage>
</organism>
<evidence type="ECO:0000256" key="1">
    <source>
        <dbReference type="ARBA" id="ARBA00004651"/>
    </source>
</evidence>
<dbReference type="GO" id="GO:0005886">
    <property type="term" value="C:plasma membrane"/>
    <property type="evidence" value="ECO:0007669"/>
    <property type="project" value="UniProtKB-SubCell"/>
</dbReference>
<keyword evidence="5 6" id="KW-0472">Membrane</keyword>
<evidence type="ECO:0000313" key="7">
    <source>
        <dbReference type="EMBL" id="QNS05396.1"/>
    </source>
</evidence>
<dbReference type="AlphaFoldDB" id="A0A7H1B9J1"/>
<keyword evidence="2" id="KW-1003">Cell membrane</keyword>
<feature type="transmembrane region" description="Helical" evidence="6">
    <location>
        <begin position="140"/>
        <end position="157"/>
    </location>
</feature>
<dbReference type="InterPro" id="IPR017039">
    <property type="entry name" value="Virul_fac_BrkB"/>
</dbReference>
<protein>
    <submittedName>
        <fullName evidence="7">YihY/virulence factor BrkB family protein</fullName>
    </submittedName>
</protein>
<keyword evidence="3 6" id="KW-0812">Transmembrane</keyword>
<sequence length="277" mass="29597">MLTRLKNLQARAERRAPVITEVIARLVTGRLLDSATRLAAQAFLAAVPLLFAIAAFAPHGIRAQLQDSVRTMFGLSGVTADELGQVINSDADDEIRDTSGAIGLVVALASATSFSRAMARVCERAWGLPKASTRITAWRWVVWLLALVLFVFLQGPIRQGFGAGALLGVPLFFLLSTTVWLWTQHLLLAGRLPWLPLLPGAVLAGAATSALALSARVYLPVALDRALGEYGALGLVLAMLSWLIVLCAAVTFALTIGAVLAQAPPLDRWVNRPPPRP</sequence>
<feature type="transmembrane region" description="Helical" evidence="6">
    <location>
        <begin position="239"/>
        <end position="261"/>
    </location>
</feature>